<evidence type="ECO:0000259" key="9">
    <source>
        <dbReference type="PROSITE" id="PS51294"/>
    </source>
</evidence>
<dbReference type="Pfam" id="PF00249">
    <property type="entry name" value="Myb_DNA-binding"/>
    <property type="match status" value="1"/>
</dbReference>
<keyword evidence="5" id="KW-0804">Transcription</keyword>
<protein>
    <submittedName>
        <fullName evidence="10">Uncharacterized protein</fullName>
    </submittedName>
</protein>
<feature type="domain" description="HTH myb-type" evidence="9">
    <location>
        <begin position="174"/>
        <end position="229"/>
    </location>
</feature>
<feature type="region of interest" description="Disordered" evidence="7">
    <location>
        <begin position="106"/>
        <end position="135"/>
    </location>
</feature>
<dbReference type="PANTHER" id="PTHR45614">
    <property type="entry name" value="MYB PROTEIN-RELATED"/>
    <property type="match status" value="1"/>
</dbReference>
<dbReference type="SUPFAM" id="SSF46689">
    <property type="entry name" value="Homeodomain-like"/>
    <property type="match status" value="2"/>
</dbReference>
<dbReference type="GO" id="GO:0005634">
    <property type="term" value="C:nucleus"/>
    <property type="evidence" value="ECO:0007669"/>
    <property type="project" value="UniProtKB-SubCell"/>
</dbReference>
<evidence type="ECO:0000256" key="6">
    <source>
        <dbReference type="ARBA" id="ARBA00023242"/>
    </source>
</evidence>
<feature type="region of interest" description="Disordered" evidence="7">
    <location>
        <begin position="290"/>
        <end position="333"/>
    </location>
</feature>
<dbReference type="FunFam" id="1.10.10.60:FF:000010">
    <property type="entry name" value="Transcriptional activator Myb isoform A"/>
    <property type="match status" value="1"/>
</dbReference>
<dbReference type="OrthoDB" id="2143914at2759"/>
<evidence type="ECO:0000259" key="8">
    <source>
        <dbReference type="PROSITE" id="PS50090"/>
    </source>
</evidence>
<dbReference type="InParanoid" id="A0A2P6N029"/>
<dbReference type="AlphaFoldDB" id="A0A2P6N029"/>
<evidence type="ECO:0000256" key="5">
    <source>
        <dbReference type="ARBA" id="ARBA00023163"/>
    </source>
</evidence>
<dbReference type="CDD" id="cd00167">
    <property type="entry name" value="SANT"/>
    <property type="match status" value="3"/>
</dbReference>
<keyword evidence="6" id="KW-0539">Nucleus</keyword>
<dbReference type="InterPro" id="IPR001005">
    <property type="entry name" value="SANT/Myb"/>
</dbReference>
<keyword evidence="4" id="KW-0238">DNA-binding</keyword>
<reference evidence="10 11" key="1">
    <citation type="journal article" date="2018" name="Genome Biol. Evol.">
        <title>Multiple Roots of Fruiting Body Formation in Amoebozoa.</title>
        <authorList>
            <person name="Hillmann F."/>
            <person name="Forbes G."/>
            <person name="Novohradska S."/>
            <person name="Ferling I."/>
            <person name="Riege K."/>
            <person name="Groth M."/>
            <person name="Westermann M."/>
            <person name="Marz M."/>
            <person name="Spaller T."/>
            <person name="Winckler T."/>
            <person name="Schaap P."/>
            <person name="Glockner G."/>
        </authorList>
    </citation>
    <scope>NUCLEOTIDE SEQUENCE [LARGE SCALE GENOMIC DNA]</scope>
    <source>
        <strain evidence="10 11">Jena</strain>
    </source>
</reference>
<name>A0A2P6N029_9EUKA</name>
<feature type="domain" description="HTH myb-type" evidence="9">
    <location>
        <begin position="122"/>
        <end position="173"/>
    </location>
</feature>
<dbReference type="PROSITE" id="PS51294">
    <property type="entry name" value="HTH_MYB"/>
    <property type="match status" value="3"/>
</dbReference>
<feature type="domain" description="Myb-like" evidence="8">
    <location>
        <begin position="226"/>
        <end position="276"/>
    </location>
</feature>
<feature type="domain" description="Myb-like" evidence="8">
    <location>
        <begin position="122"/>
        <end position="173"/>
    </location>
</feature>
<evidence type="ECO:0000256" key="3">
    <source>
        <dbReference type="ARBA" id="ARBA00023015"/>
    </source>
</evidence>
<keyword evidence="3" id="KW-0805">Transcription regulation</keyword>
<evidence type="ECO:0000256" key="2">
    <source>
        <dbReference type="ARBA" id="ARBA00022737"/>
    </source>
</evidence>
<evidence type="ECO:0000313" key="11">
    <source>
        <dbReference type="Proteomes" id="UP000241769"/>
    </source>
</evidence>
<keyword evidence="2" id="KW-0677">Repeat</keyword>
<dbReference type="EMBL" id="MDYQ01000269">
    <property type="protein sequence ID" value="PRP77321.1"/>
    <property type="molecule type" value="Genomic_DNA"/>
</dbReference>
<accession>A0A2P6N029</accession>
<dbReference type="InterPro" id="IPR050560">
    <property type="entry name" value="MYB_TF"/>
</dbReference>
<feature type="compositionally biased region" description="Polar residues" evidence="7">
    <location>
        <begin position="290"/>
        <end position="305"/>
    </location>
</feature>
<dbReference type="Proteomes" id="UP000241769">
    <property type="component" value="Unassembled WGS sequence"/>
</dbReference>
<dbReference type="STRING" id="1890364.A0A2P6N029"/>
<sequence length="468" mass="52498">MLKAADSAIRWSPSTEAQVQGRIRLYIQALFVLEAAKSPPLASHFLKKSGGSPKFRYKNERKSVEWYKWYKHPWDDLENSEDLSTSKTIPMTTKMMGDEVFEKAASLSEGGSNTRNGSSGPQQRTNKSSWSAEEDARLKEAIENSKTRNWKQIAEGIHGRTHTQCLHRWQKVLDPQLVKGAWTKEEDDLLTKLVRETGPKNWSQIANNLSGRIGKQCRERWYNHLDPEINRNPWTADEDLIIISAHRSIGNKWADIAKMLQGRPSNAIKNHWNSTLKRKICGMEVGGTATGSTNSKAYSSPQIDSCGSDESEADSIMERKKPQKRRKTNQGKAPIKREWDPLPLIQMSGASFQGIVVAQSHHGIQEGNILPYSLDIYSSHDSSNEFLYNQILDAEQQMMGHHGGSPLISSPMQTSIQFQPFFGLEEESSITHMSDMTQSCLNSLSEEYHPSSISSSGSSAGSDWSVTV</sequence>
<dbReference type="GO" id="GO:0000978">
    <property type="term" value="F:RNA polymerase II cis-regulatory region sequence-specific DNA binding"/>
    <property type="evidence" value="ECO:0007669"/>
    <property type="project" value="TreeGrafter"/>
</dbReference>
<dbReference type="PANTHER" id="PTHR45614:SF25">
    <property type="entry name" value="MYB PROTEIN"/>
    <property type="match status" value="1"/>
</dbReference>
<dbReference type="FunFam" id="1.10.10.60:FF:000016">
    <property type="entry name" value="Transcriptional activator Myb isoform A"/>
    <property type="match status" value="1"/>
</dbReference>
<comment type="caution">
    <text evidence="10">The sequence shown here is derived from an EMBL/GenBank/DDBJ whole genome shotgun (WGS) entry which is preliminary data.</text>
</comment>
<dbReference type="PROSITE" id="PS50090">
    <property type="entry name" value="MYB_LIKE"/>
    <property type="match status" value="3"/>
</dbReference>
<evidence type="ECO:0000256" key="7">
    <source>
        <dbReference type="SAM" id="MobiDB-lite"/>
    </source>
</evidence>
<evidence type="ECO:0000256" key="4">
    <source>
        <dbReference type="ARBA" id="ARBA00023125"/>
    </source>
</evidence>
<dbReference type="InterPro" id="IPR009057">
    <property type="entry name" value="Homeodomain-like_sf"/>
</dbReference>
<dbReference type="GO" id="GO:0000981">
    <property type="term" value="F:DNA-binding transcription factor activity, RNA polymerase II-specific"/>
    <property type="evidence" value="ECO:0007669"/>
    <property type="project" value="TreeGrafter"/>
</dbReference>
<evidence type="ECO:0000313" key="10">
    <source>
        <dbReference type="EMBL" id="PRP77321.1"/>
    </source>
</evidence>
<dbReference type="Gene3D" id="1.10.10.60">
    <property type="entry name" value="Homeodomain-like"/>
    <property type="match status" value="3"/>
</dbReference>
<evidence type="ECO:0000256" key="1">
    <source>
        <dbReference type="ARBA" id="ARBA00004123"/>
    </source>
</evidence>
<proteinExistence type="predicted"/>
<comment type="subcellular location">
    <subcellularLocation>
        <location evidence="1">Nucleus</location>
    </subcellularLocation>
</comment>
<gene>
    <name evidence="10" type="ORF">PROFUN_05566</name>
</gene>
<feature type="compositionally biased region" description="Polar residues" evidence="7">
    <location>
        <begin position="109"/>
        <end position="131"/>
    </location>
</feature>
<dbReference type="SMART" id="SM00717">
    <property type="entry name" value="SANT"/>
    <property type="match status" value="3"/>
</dbReference>
<dbReference type="InterPro" id="IPR017930">
    <property type="entry name" value="Myb_dom"/>
</dbReference>
<dbReference type="Pfam" id="PF13921">
    <property type="entry name" value="Myb_DNA-bind_6"/>
    <property type="match status" value="1"/>
</dbReference>
<feature type="domain" description="HTH myb-type" evidence="9">
    <location>
        <begin position="230"/>
        <end position="280"/>
    </location>
</feature>
<organism evidence="10 11">
    <name type="scientific">Planoprotostelium fungivorum</name>
    <dbReference type="NCBI Taxonomy" id="1890364"/>
    <lineage>
        <taxon>Eukaryota</taxon>
        <taxon>Amoebozoa</taxon>
        <taxon>Evosea</taxon>
        <taxon>Variosea</taxon>
        <taxon>Cavosteliida</taxon>
        <taxon>Cavosteliaceae</taxon>
        <taxon>Planoprotostelium</taxon>
    </lineage>
</organism>
<feature type="domain" description="Myb-like" evidence="8">
    <location>
        <begin position="174"/>
        <end position="225"/>
    </location>
</feature>
<keyword evidence="11" id="KW-1185">Reference proteome</keyword>